<evidence type="ECO:0000259" key="4">
    <source>
        <dbReference type="PROSITE" id="PS51471"/>
    </source>
</evidence>
<keyword evidence="6" id="KW-1185">Reference proteome</keyword>
<name>A0A8J6CFT4_9ROSI</name>
<proteinExistence type="inferred from homology"/>
<dbReference type="PROSITE" id="PS51471">
    <property type="entry name" value="FE2OG_OXY"/>
    <property type="match status" value="2"/>
</dbReference>
<sequence length="632" mass="71218">MTEEEKGECEGKHVLDPIRYGTSFNPSVDKILYWRDYLKIFQHPAFSLTQQSPFLQIGFRKQITEIALEYSKSTREVMKEIVRGISESLGLEDKYIEKASNLENCLQIMIANLYPSCPQPELAMGLPAHSDHGLLTLLIQNDTVGLQVLHKDKWVNIHPIPNSFLANIGDHIEILSNRKYKSVLHRAVVNDRDVRISIALAHGPAAEAAVSPAPMLLEDGQNPLAYRAMKYKEYIWFLFIKNVIIVFEFIIHPQTSIINNTSTHYTFPLHRRRQRTLSQPLCVAFVSLPMATTAPTGSPLSQPSLTHPPPPRKLTTVKVLSESPGVSSIPSIYTFPKQTYHEPVSDTKEPIPTIDFSLLTSSHPDQRSKTIRELGIACRDWGFFMVTNHGVPERMMEAIIEVCREFFELPEEEKRGIGGKHVLDPIRFGTSFNESVDEILCWRDYVKIFQHPEFHSPNKPPSFSLGLEKDYIDETLNLENGLQLIAANLYPPCPQPELAMGLPPHSDHGLLTLLIQNQVGGLQVQHKGKWVNIDPIPHSFLANIGDHIEILSNGKYKSVLHRAVVNNRDVRISIAVPHGPALDAIVSPASKFVENVGNPPAYGAMKYKEYLELQQGTMLNGKSCLERIRNRV</sequence>
<dbReference type="InterPro" id="IPR005123">
    <property type="entry name" value="Oxoglu/Fe-dep_dioxygenase_dom"/>
</dbReference>
<comment type="caution">
    <text evidence="5">The sequence shown here is derived from an EMBL/GenBank/DDBJ whole genome shotgun (WGS) entry which is preliminary data.</text>
</comment>
<organism evidence="5 6">
    <name type="scientific">Gossypium anomalum</name>
    <dbReference type="NCBI Taxonomy" id="47600"/>
    <lineage>
        <taxon>Eukaryota</taxon>
        <taxon>Viridiplantae</taxon>
        <taxon>Streptophyta</taxon>
        <taxon>Embryophyta</taxon>
        <taxon>Tracheophyta</taxon>
        <taxon>Spermatophyta</taxon>
        <taxon>Magnoliopsida</taxon>
        <taxon>eudicotyledons</taxon>
        <taxon>Gunneridae</taxon>
        <taxon>Pentapetalae</taxon>
        <taxon>rosids</taxon>
        <taxon>malvids</taxon>
        <taxon>Malvales</taxon>
        <taxon>Malvaceae</taxon>
        <taxon>Malvoideae</taxon>
        <taxon>Gossypium</taxon>
    </lineage>
</organism>
<dbReference type="Gene3D" id="2.60.120.330">
    <property type="entry name" value="B-lactam Antibiotic, Isopenicillin N Synthase, Chain"/>
    <property type="match status" value="3"/>
</dbReference>
<accession>A0A8J6CFT4</accession>
<dbReference type="InterPro" id="IPR050295">
    <property type="entry name" value="Plant_2OG-oxidoreductases"/>
</dbReference>
<feature type="domain" description="Fe2OG dioxygenase" evidence="4">
    <location>
        <begin position="478"/>
        <end position="580"/>
    </location>
</feature>
<dbReference type="AlphaFoldDB" id="A0A8J6CFT4"/>
<dbReference type="PANTHER" id="PTHR47991">
    <property type="entry name" value="OXOGLUTARATE/IRON-DEPENDENT DIOXYGENASE"/>
    <property type="match status" value="1"/>
</dbReference>
<evidence type="ECO:0000256" key="3">
    <source>
        <dbReference type="ARBA" id="ARBA00023004"/>
    </source>
</evidence>
<gene>
    <name evidence="5" type="ORF">CXB51_035761</name>
</gene>
<dbReference type="OrthoDB" id="288590at2759"/>
<evidence type="ECO:0000256" key="1">
    <source>
        <dbReference type="ARBA" id="ARBA00008056"/>
    </source>
</evidence>
<dbReference type="GO" id="GO:0046872">
    <property type="term" value="F:metal ion binding"/>
    <property type="evidence" value="ECO:0007669"/>
    <property type="project" value="UniProtKB-KW"/>
</dbReference>
<dbReference type="InterPro" id="IPR027443">
    <property type="entry name" value="IPNS-like_sf"/>
</dbReference>
<dbReference type="Pfam" id="PF03171">
    <property type="entry name" value="2OG-FeII_Oxy"/>
    <property type="match status" value="2"/>
</dbReference>
<reference evidence="5 6" key="1">
    <citation type="journal article" date="2021" name="bioRxiv">
        <title>The Gossypium anomalum genome as a resource for cotton improvement and evolutionary analysis of hybrid incompatibility.</title>
        <authorList>
            <person name="Grover C.E."/>
            <person name="Yuan D."/>
            <person name="Arick M.A."/>
            <person name="Miller E.R."/>
            <person name="Hu G."/>
            <person name="Peterson D.G."/>
            <person name="Wendel J.F."/>
            <person name="Udall J.A."/>
        </authorList>
    </citation>
    <scope>NUCLEOTIDE SEQUENCE [LARGE SCALE GENOMIC DNA]</scope>
    <source>
        <strain evidence="5">JFW-Udall</strain>
        <tissue evidence="5">Leaf</tissue>
    </source>
</reference>
<comment type="similarity">
    <text evidence="1">Belongs to the iron/ascorbate-dependent oxidoreductase family.</text>
</comment>
<dbReference type="Proteomes" id="UP000701853">
    <property type="component" value="Chromosome 13"/>
</dbReference>
<evidence type="ECO:0000256" key="2">
    <source>
        <dbReference type="ARBA" id="ARBA00022723"/>
    </source>
</evidence>
<evidence type="ECO:0000313" key="6">
    <source>
        <dbReference type="Proteomes" id="UP000701853"/>
    </source>
</evidence>
<keyword evidence="2" id="KW-0479">Metal-binding</keyword>
<dbReference type="EMBL" id="JAHUZN010000013">
    <property type="protein sequence ID" value="KAG8473452.1"/>
    <property type="molecule type" value="Genomic_DNA"/>
</dbReference>
<dbReference type="Pfam" id="PF14226">
    <property type="entry name" value="DIOX_N"/>
    <property type="match status" value="1"/>
</dbReference>
<dbReference type="InterPro" id="IPR026992">
    <property type="entry name" value="DIOX_N"/>
</dbReference>
<evidence type="ECO:0000313" key="5">
    <source>
        <dbReference type="EMBL" id="KAG8473452.1"/>
    </source>
</evidence>
<dbReference type="InterPro" id="IPR044861">
    <property type="entry name" value="IPNS-like_FE2OG_OXY"/>
</dbReference>
<dbReference type="SUPFAM" id="SSF51197">
    <property type="entry name" value="Clavaminate synthase-like"/>
    <property type="match status" value="2"/>
</dbReference>
<feature type="domain" description="Fe2OG dioxygenase" evidence="4">
    <location>
        <begin position="105"/>
        <end position="204"/>
    </location>
</feature>
<keyword evidence="3" id="KW-0408">Iron</keyword>
<protein>
    <recommendedName>
        <fullName evidence="4">Fe2OG dioxygenase domain-containing protein</fullName>
    </recommendedName>
</protein>